<evidence type="ECO:0000256" key="2">
    <source>
        <dbReference type="SAM" id="MobiDB-lite"/>
    </source>
</evidence>
<accession>A0A3Q8S8J6</accession>
<reference evidence="3 4" key="1">
    <citation type="submission" date="2018-11" db="EMBL/GenBank/DDBJ databases">
        <title>Genome sequencing of Paenibacillus lentus DSM25539(T).</title>
        <authorList>
            <person name="Kook J.-K."/>
            <person name="Park S.-N."/>
            <person name="Lim Y.K."/>
        </authorList>
    </citation>
    <scope>NUCLEOTIDE SEQUENCE [LARGE SCALE GENOMIC DNA]</scope>
    <source>
        <strain evidence="3 4">DSM 25539</strain>
    </source>
</reference>
<dbReference type="KEGG" id="plen:EIM92_00040"/>
<name>A0A3Q8S8J6_9BACL</name>
<dbReference type="AlphaFoldDB" id="A0A3Q8S8J6"/>
<feature type="region of interest" description="Disordered" evidence="2">
    <location>
        <begin position="153"/>
        <end position="176"/>
    </location>
</feature>
<evidence type="ECO:0000256" key="1">
    <source>
        <dbReference type="SAM" id="Coils"/>
    </source>
</evidence>
<dbReference type="EMBL" id="CP034248">
    <property type="protein sequence ID" value="AZK44782.1"/>
    <property type="molecule type" value="Genomic_DNA"/>
</dbReference>
<dbReference type="InterPro" id="IPR009636">
    <property type="entry name" value="SCAF"/>
</dbReference>
<gene>
    <name evidence="3" type="ORF">EIM92_00040</name>
</gene>
<dbReference type="Proteomes" id="UP000273145">
    <property type="component" value="Chromosome"/>
</dbReference>
<feature type="coiled-coil region" evidence="1">
    <location>
        <begin position="33"/>
        <end position="84"/>
    </location>
</feature>
<dbReference type="OrthoDB" id="2365850at2"/>
<dbReference type="Pfam" id="PF06810">
    <property type="entry name" value="Phage_scaffold"/>
    <property type="match status" value="1"/>
</dbReference>
<evidence type="ECO:0000313" key="4">
    <source>
        <dbReference type="Proteomes" id="UP000273145"/>
    </source>
</evidence>
<keyword evidence="4" id="KW-1185">Reference proteome</keyword>
<evidence type="ECO:0000313" key="3">
    <source>
        <dbReference type="EMBL" id="AZK44782.1"/>
    </source>
</evidence>
<organism evidence="3 4">
    <name type="scientific">Paenibacillus lentus</name>
    <dbReference type="NCBI Taxonomy" id="1338368"/>
    <lineage>
        <taxon>Bacteria</taxon>
        <taxon>Bacillati</taxon>
        <taxon>Bacillota</taxon>
        <taxon>Bacilli</taxon>
        <taxon>Bacillales</taxon>
        <taxon>Paenibacillaceae</taxon>
        <taxon>Paenibacillus</taxon>
    </lineage>
</organism>
<dbReference type="RefSeq" id="WP_125080919.1">
    <property type="nucleotide sequence ID" value="NZ_CP034248.1"/>
</dbReference>
<sequence>MTKEQLIAMGLTEEQATKIMTSLDGNFVTKARFDEVNNAKKQLEKDIASRDEQLETLKNSTGDVESMREQISKLQSQNATEKANYEAQLKQIKLDNAVEKALIKAKAKNIKAVKALLDLENAELDGETVKGLDDQLKKLQEGDDSFLFEVQQQPTSTPKFKGFKPGESGAGKVDVGTQPSSLAEAVQMHFTSNE</sequence>
<proteinExistence type="predicted"/>
<keyword evidence="1" id="KW-0175">Coiled coil</keyword>
<evidence type="ECO:0008006" key="5">
    <source>
        <dbReference type="Google" id="ProtNLM"/>
    </source>
</evidence>
<protein>
    <recommendedName>
        <fullName evidence="5">Phage minor structural protein GP20</fullName>
    </recommendedName>
</protein>